<dbReference type="EMBL" id="RWJN01000008">
    <property type="protein sequence ID" value="TCD71208.1"/>
    <property type="molecule type" value="Genomic_DNA"/>
</dbReference>
<organism evidence="2 3">
    <name type="scientific">Steccherinum ochraceum</name>
    <dbReference type="NCBI Taxonomy" id="92696"/>
    <lineage>
        <taxon>Eukaryota</taxon>
        <taxon>Fungi</taxon>
        <taxon>Dikarya</taxon>
        <taxon>Basidiomycota</taxon>
        <taxon>Agaricomycotina</taxon>
        <taxon>Agaricomycetes</taxon>
        <taxon>Polyporales</taxon>
        <taxon>Steccherinaceae</taxon>
        <taxon>Steccherinum</taxon>
    </lineage>
</organism>
<gene>
    <name evidence="2" type="ORF">EIP91_011686</name>
</gene>
<proteinExistence type="predicted"/>
<feature type="compositionally biased region" description="Basic residues" evidence="1">
    <location>
        <begin position="37"/>
        <end position="57"/>
    </location>
</feature>
<evidence type="ECO:0000256" key="1">
    <source>
        <dbReference type="SAM" id="MobiDB-lite"/>
    </source>
</evidence>
<dbReference type="Proteomes" id="UP000292702">
    <property type="component" value="Unassembled WGS sequence"/>
</dbReference>
<evidence type="ECO:0000313" key="2">
    <source>
        <dbReference type="EMBL" id="TCD71208.1"/>
    </source>
</evidence>
<feature type="region of interest" description="Disordered" evidence="1">
    <location>
        <begin position="1"/>
        <end position="88"/>
    </location>
</feature>
<sequence>MERQSPPLDPLSQVNQPQAAPTEEDFAPFGGPEYRHPKSTAKAKRAPQAAKKNRRRSSASQPEGPTIEHFFNRHRHILRNGANDNDSS</sequence>
<keyword evidence="3" id="KW-1185">Reference proteome</keyword>
<accession>A0A4R0S1M5</accession>
<dbReference type="AlphaFoldDB" id="A0A4R0S1M5"/>
<comment type="caution">
    <text evidence="2">The sequence shown here is derived from an EMBL/GenBank/DDBJ whole genome shotgun (WGS) entry which is preliminary data.</text>
</comment>
<name>A0A4R0S1M5_9APHY</name>
<evidence type="ECO:0000313" key="3">
    <source>
        <dbReference type="Proteomes" id="UP000292702"/>
    </source>
</evidence>
<reference evidence="2 3" key="1">
    <citation type="submission" date="2018-11" db="EMBL/GenBank/DDBJ databases">
        <title>Genome assembly of Steccherinum ochraceum LE-BIN_3174, the white-rot fungus of the Steccherinaceae family (The Residual Polyporoid clade, Polyporales, Basidiomycota).</title>
        <authorList>
            <person name="Fedorova T.V."/>
            <person name="Glazunova O.A."/>
            <person name="Landesman E.O."/>
            <person name="Moiseenko K.V."/>
            <person name="Psurtseva N.V."/>
            <person name="Savinova O.S."/>
            <person name="Shakhova N.V."/>
            <person name="Tyazhelova T.V."/>
            <person name="Vasina D.V."/>
        </authorList>
    </citation>
    <scope>NUCLEOTIDE SEQUENCE [LARGE SCALE GENOMIC DNA]</scope>
    <source>
        <strain evidence="2 3">LE-BIN_3174</strain>
    </source>
</reference>
<protein>
    <submittedName>
        <fullName evidence="2">Uncharacterized protein</fullName>
    </submittedName>
</protein>